<protein>
    <submittedName>
        <fullName evidence="3">T9SS type A sorting domain-containing protein</fullName>
    </submittedName>
</protein>
<evidence type="ECO:0000256" key="1">
    <source>
        <dbReference type="SAM" id="SignalP"/>
    </source>
</evidence>
<dbReference type="RefSeq" id="WP_210509325.1">
    <property type="nucleotide sequence ID" value="NZ_JAFIDN010000001.1"/>
</dbReference>
<evidence type="ECO:0000259" key="2">
    <source>
        <dbReference type="Pfam" id="PF18962"/>
    </source>
</evidence>
<evidence type="ECO:0000313" key="4">
    <source>
        <dbReference type="Proteomes" id="UP000673975"/>
    </source>
</evidence>
<accession>A0A8J7UU42</accession>
<feature type="chain" id="PRO_5035244431" evidence="1">
    <location>
        <begin position="22"/>
        <end position="495"/>
    </location>
</feature>
<keyword evidence="4" id="KW-1185">Reference proteome</keyword>
<name>A0A8J7UU42_9BACT</name>
<keyword evidence="1" id="KW-0732">Signal</keyword>
<proteinExistence type="predicted"/>
<organism evidence="3 4">
    <name type="scientific">Natronogracilivirga saccharolytica</name>
    <dbReference type="NCBI Taxonomy" id="2812953"/>
    <lineage>
        <taxon>Bacteria</taxon>
        <taxon>Pseudomonadati</taxon>
        <taxon>Balneolota</taxon>
        <taxon>Balneolia</taxon>
        <taxon>Balneolales</taxon>
        <taxon>Cyclonatronaceae</taxon>
        <taxon>Natronogracilivirga</taxon>
    </lineage>
</organism>
<dbReference type="Pfam" id="PF18962">
    <property type="entry name" value="Por_Secre_tail"/>
    <property type="match status" value="1"/>
</dbReference>
<dbReference type="AlphaFoldDB" id="A0A8J7UU42"/>
<feature type="signal peptide" evidence="1">
    <location>
        <begin position="1"/>
        <end position="21"/>
    </location>
</feature>
<gene>
    <name evidence="3" type="ORF">NATSA_00270</name>
</gene>
<dbReference type="Proteomes" id="UP000673975">
    <property type="component" value="Unassembled WGS sequence"/>
</dbReference>
<dbReference type="NCBIfam" id="TIGR04183">
    <property type="entry name" value="Por_Secre_tail"/>
    <property type="match status" value="1"/>
</dbReference>
<reference evidence="3" key="1">
    <citation type="submission" date="2021-02" db="EMBL/GenBank/DDBJ databases">
        <title>Natronogracilivirga saccharolytica gen. nov. sp. nov. a new anaerobic, haloalkiliphilic carbohydrate-fermenting bacterium from soda lake and proposing of Cyclonatronumiaceae fam. nov. in the phylum Balneolaeota.</title>
        <authorList>
            <person name="Zhilina T.N."/>
            <person name="Sorokin D.Y."/>
            <person name="Zavarzina D.G."/>
            <person name="Toshchakov S.V."/>
            <person name="Kublanov I.V."/>
        </authorList>
    </citation>
    <scope>NUCLEOTIDE SEQUENCE</scope>
    <source>
        <strain evidence="3">Z-1702</strain>
    </source>
</reference>
<feature type="domain" description="Secretion system C-terminal sorting" evidence="2">
    <location>
        <begin position="417"/>
        <end position="492"/>
    </location>
</feature>
<comment type="caution">
    <text evidence="3">The sequence shown here is derived from an EMBL/GenBank/DDBJ whole genome shotgun (WGS) entry which is preliminary data.</text>
</comment>
<dbReference type="EMBL" id="JAFIDN010000001">
    <property type="protein sequence ID" value="MBP3191086.1"/>
    <property type="molecule type" value="Genomic_DNA"/>
</dbReference>
<dbReference type="InterPro" id="IPR026444">
    <property type="entry name" value="Secre_tail"/>
</dbReference>
<evidence type="ECO:0000313" key="3">
    <source>
        <dbReference type="EMBL" id="MBP3191086.1"/>
    </source>
</evidence>
<sequence>MYRFIFTVIIAALLPVSGLFAQTTNNVSESNSAGPDGVVIADTVDDEPEPDLTPVSLPLDFEDQDINWDNVFLGFEGAHVDVIENPHKDEDNDSDYVGRMVKDAVIYWAGAFFLVDEPFYFDDENYTISMDVWSPRSNVGINLKVEQFDGENEVDAFAVTSTSGEWETLTWEYSGANVLHDWDQITMIFDFDEGQDGDGGEDWTWYFDNLEVNAADPDAERPEGPANPEDLHPVTLPLDFEDEDYNWNFAFFGFEGGFVERVENPDQSDRNSSDWVGKMIKGAGPFWAGAFTHIDESFTIDENAPAISMKVWSPREDVPILMKVEQQDGEAEYEVVGNTTKSQEWEEMIWDMSGAGFETEWDVVTLIFDFQESGVGDGGESSTWYFDDLEVNVEYQPTSIDESGDLTPAAFNLEQNYPNPFNPETQIRYEVPEQSEVTLEVFNLMGQRIAVLASGTHQPGQYTASFDANDLASGVYIYRLQAGSFSQTKKMMFVK</sequence>
<dbReference type="Gene3D" id="2.60.40.4070">
    <property type="match status" value="1"/>
</dbReference>